<evidence type="ECO:0000313" key="2">
    <source>
        <dbReference type="Proteomes" id="UP000199206"/>
    </source>
</evidence>
<dbReference type="STRING" id="1166340.SAMN05192583_0999"/>
<reference evidence="2" key="1">
    <citation type="submission" date="2016-10" db="EMBL/GenBank/DDBJ databases">
        <authorList>
            <person name="Varghese N."/>
            <person name="Submissions S."/>
        </authorList>
    </citation>
    <scope>NUCLEOTIDE SEQUENCE [LARGE SCALE GENOMIC DNA]</scope>
    <source>
        <strain evidence="2">S6-262</strain>
    </source>
</reference>
<dbReference type="AlphaFoldDB" id="A0A1H8AP02"/>
<dbReference type="Proteomes" id="UP000199206">
    <property type="component" value="Unassembled WGS sequence"/>
</dbReference>
<dbReference type="Gene3D" id="3.40.1230.10">
    <property type="entry name" value="MTH938-like"/>
    <property type="match status" value="1"/>
</dbReference>
<dbReference type="InterPro" id="IPR007523">
    <property type="entry name" value="NDUFAF3/AAMDC"/>
</dbReference>
<dbReference type="Pfam" id="PF04430">
    <property type="entry name" value="DUF498"/>
    <property type="match status" value="1"/>
</dbReference>
<evidence type="ECO:0000313" key="1">
    <source>
        <dbReference type="EMBL" id="SEM72482.1"/>
    </source>
</evidence>
<keyword evidence="2" id="KW-1185">Reference proteome</keyword>
<protein>
    <submittedName>
        <fullName evidence="1">Uncharacterized conserved protein, contains Mth938-like domain</fullName>
    </submittedName>
</protein>
<sequence length="122" mass="12865">MRMDLERSAAGPLVTGFSGSGFRIGDTVFPALLMTVEAALPWTPPSLSALALEDLQPLIDARPEFILLGTGHALTRPSPLVSRGLEARGIGLEVMDSRAAARAWGVLRGEGRIIAAALYPLS</sequence>
<name>A0A1H8AP02_9SPHN</name>
<dbReference type="EMBL" id="FOCF01000002">
    <property type="protein sequence ID" value="SEM72482.1"/>
    <property type="molecule type" value="Genomic_DNA"/>
</dbReference>
<accession>A0A1H8AP02</accession>
<organism evidence="1 2">
    <name type="scientific">Sphingomonas gellani</name>
    <dbReference type="NCBI Taxonomy" id="1166340"/>
    <lineage>
        <taxon>Bacteria</taxon>
        <taxon>Pseudomonadati</taxon>
        <taxon>Pseudomonadota</taxon>
        <taxon>Alphaproteobacteria</taxon>
        <taxon>Sphingomonadales</taxon>
        <taxon>Sphingomonadaceae</taxon>
        <taxon>Sphingomonas</taxon>
    </lineage>
</organism>
<gene>
    <name evidence="1" type="ORF">SAMN05192583_0999</name>
</gene>
<dbReference type="PANTHER" id="PTHR21192">
    <property type="entry name" value="NUCLEAR PROTEIN E3-3"/>
    <property type="match status" value="1"/>
</dbReference>
<dbReference type="PANTHER" id="PTHR21192:SF2">
    <property type="entry name" value="NADH DEHYDROGENASE [UBIQUINONE] 1 ALPHA SUBCOMPLEX ASSEMBLY FACTOR 3"/>
    <property type="match status" value="1"/>
</dbReference>
<proteinExistence type="predicted"/>
<dbReference type="SUPFAM" id="SSF64076">
    <property type="entry name" value="MTH938-like"/>
    <property type="match status" value="1"/>
</dbReference>
<dbReference type="InterPro" id="IPR036748">
    <property type="entry name" value="MTH938-like_sf"/>
</dbReference>